<keyword evidence="9" id="KW-0539">Nucleus</keyword>
<dbReference type="InterPro" id="IPR019734">
    <property type="entry name" value="TPR_rpt"/>
</dbReference>
<dbReference type="Pfam" id="PF01661">
    <property type="entry name" value="Macro"/>
    <property type="match status" value="2"/>
</dbReference>
<dbReference type="EC" id="2.4.2.-" evidence="11"/>
<dbReference type="AlphaFoldDB" id="A0A815NBN9"/>
<keyword evidence="3" id="KW-0963">Cytoplasm</keyword>
<sequence length="635" mass="71797">MASQIEKLKSKANDAFSEENYDEAINLYTQAIALDGNNHYLYSNRSAAYIKAYKYKEALKDAEQCLKLKSDFVKGYSRKGAALLLLKRYKEAINTYEEGLKIDPNNEVLFNDLETARKAATKGSKTDVIVVCSSSKFLFEKICEAGGKSVLASYKSQFKKSPNSVISVQADGELASKKIYFLSWTADADTSILRESIEKFVSDAFEKAVEENQQSIAFPAIGCGQFGCSIDIVAQTMIREAHRKQQEHDISVTFVIQPERTDIYNEFQNQIQLLEAEISPTNLKTMSAIVKKGVIEIEQGNIIKQKVDVIIGTSSSVFLRQAITEAAGSEVEKAYKKELKSHPNSTLIAVSSGALSCKQIFFVQWEPNDNEEILRQSIIDLISTVVQNMISHKFTSVAFPAIGCGLHGCSTQIRDLPWKIKFVVQPDQENIYDEFCKVLITHDDVHESKISQLPPTWKKSTEHKIRFIVSATTDEYQCIVSNFDVTMKGKYTEIIHIERIQNERWYRQYIAHYEDFLRRLNEDTEKRLYHGCPEQAASLIMEDCFNRSFAGVNGTVYGFGVYFSSNASYSHGYTRPNANGERCIFIARVLVGKTTKGNSSMKTRPLGFDSTTDEKHIFVTYHDAQAFAEYLITYK</sequence>
<dbReference type="SUPFAM" id="SSF48452">
    <property type="entry name" value="TPR-like"/>
    <property type="match status" value="1"/>
</dbReference>
<comment type="caution">
    <text evidence="15">The sequence shown here is derived from an EMBL/GenBank/DDBJ whole genome shotgun (WGS) entry which is preliminary data.</text>
</comment>
<evidence type="ECO:0000259" key="13">
    <source>
        <dbReference type="PROSITE" id="PS51154"/>
    </source>
</evidence>
<evidence type="ECO:0000256" key="6">
    <source>
        <dbReference type="ARBA" id="ARBA00022737"/>
    </source>
</evidence>
<dbReference type="InterPro" id="IPR002589">
    <property type="entry name" value="Macro_dom"/>
</dbReference>
<dbReference type="Gene3D" id="3.90.228.10">
    <property type="match status" value="1"/>
</dbReference>
<dbReference type="PROSITE" id="PS50005">
    <property type="entry name" value="TPR"/>
    <property type="match status" value="1"/>
</dbReference>
<dbReference type="Gene3D" id="1.25.40.10">
    <property type="entry name" value="Tetratricopeptide repeat domain"/>
    <property type="match status" value="1"/>
</dbReference>
<evidence type="ECO:0000256" key="8">
    <source>
        <dbReference type="ARBA" id="ARBA00023027"/>
    </source>
</evidence>
<dbReference type="Pfam" id="PF00515">
    <property type="entry name" value="TPR_1"/>
    <property type="match status" value="1"/>
</dbReference>
<name>A0A815NBN9_9BILA</name>
<dbReference type="Gene3D" id="3.40.220.10">
    <property type="entry name" value="Leucine Aminopeptidase, subunit E, domain 1"/>
    <property type="match status" value="2"/>
</dbReference>
<dbReference type="EMBL" id="CAJNOH010001106">
    <property type="protein sequence ID" value="CAF1176866.1"/>
    <property type="molecule type" value="Genomic_DNA"/>
</dbReference>
<evidence type="ECO:0000256" key="7">
    <source>
        <dbReference type="ARBA" id="ARBA00022803"/>
    </source>
</evidence>
<dbReference type="SUPFAM" id="SSF52949">
    <property type="entry name" value="Macro domain-like"/>
    <property type="match status" value="2"/>
</dbReference>
<feature type="repeat" description="TPR" evidence="10">
    <location>
        <begin position="73"/>
        <end position="106"/>
    </location>
</feature>
<keyword evidence="6" id="KW-0677">Repeat</keyword>
<evidence type="ECO:0000313" key="14">
    <source>
        <dbReference type="EMBL" id="CAF1176866.1"/>
    </source>
</evidence>
<proteinExistence type="predicted"/>
<keyword evidence="4 11" id="KW-0328">Glycosyltransferase</keyword>
<dbReference type="InterPro" id="IPR012317">
    <property type="entry name" value="Poly(ADP-ribose)pol_cat_dom"/>
</dbReference>
<accession>A0A815NBN9</accession>
<keyword evidence="16" id="KW-1185">Reference proteome</keyword>
<organism evidence="15 16">
    <name type="scientific">Rotaria sordida</name>
    <dbReference type="NCBI Taxonomy" id="392033"/>
    <lineage>
        <taxon>Eukaryota</taxon>
        <taxon>Metazoa</taxon>
        <taxon>Spiralia</taxon>
        <taxon>Gnathifera</taxon>
        <taxon>Rotifera</taxon>
        <taxon>Eurotatoria</taxon>
        <taxon>Bdelloidea</taxon>
        <taxon>Philodinida</taxon>
        <taxon>Philodinidae</taxon>
        <taxon>Rotaria</taxon>
    </lineage>
</organism>
<evidence type="ECO:0000256" key="2">
    <source>
        <dbReference type="ARBA" id="ARBA00004496"/>
    </source>
</evidence>
<dbReference type="PANTHER" id="PTHR14453">
    <property type="entry name" value="PARP/ZINC FINGER CCCH TYPE DOMAIN CONTAINING PROTEIN"/>
    <property type="match status" value="1"/>
</dbReference>
<feature type="domain" description="Macro" evidence="13">
    <location>
        <begin position="282"/>
        <end position="443"/>
    </location>
</feature>
<gene>
    <name evidence="15" type="ORF">JXQ802_LOCUS36665</name>
    <name evidence="14" type="ORF">PYM288_LOCUS23585</name>
</gene>
<dbReference type="PROSITE" id="PS51059">
    <property type="entry name" value="PARP_CATALYTIC"/>
    <property type="match status" value="1"/>
</dbReference>
<dbReference type="Proteomes" id="UP000663870">
    <property type="component" value="Unassembled WGS sequence"/>
</dbReference>
<dbReference type="GO" id="GO:0005737">
    <property type="term" value="C:cytoplasm"/>
    <property type="evidence" value="ECO:0007669"/>
    <property type="project" value="UniProtKB-SubCell"/>
</dbReference>
<dbReference type="FunFam" id="1.25.40.10:FF:000020">
    <property type="entry name" value="Stress-induced phosphoprotein 1"/>
    <property type="match status" value="1"/>
</dbReference>
<reference evidence="15" key="1">
    <citation type="submission" date="2021-02" db="EMBL/GenBank/DDBJ databases">
        <authorList>
            <person name="Nowell W R."/>
        </authorList>
    </citation>
    <scope>NUCLEOTIDE SEQUENCE</scope>
</reference>
<evidence type="ECO:0000256" key="9">
    <source>
        <dbReference type="ARBA" id="ARBA00023242"/>
    </source>
</evidence>
<dbReference type="PROSITE" id="PS51154">
    <property type="entry name" value="MACRO"/>
    <property type="match status" value="1"/>
</dbReference>
<evidence type="ECO:0000256" key="1">
    <source>
        <dbReference type="ARBA" id="ARBA00004123"/>
    </source>
</evidence>
<dbReference type="GO" id="GO:0003714">
    <property type="term" value="F:transcription corepressor activity"/>
    <property type="evidence" value="ECO:0007669"/>
    <property type="project" value="TreeGrafter"/>
</dbReference>
<dbReference type="GO" id="GO:0003950">
    <property type="term" value="F:NAD+ poly-ADP-ribosyltransferase activity"/>
    <property type="evidence" value="ECO:0007669"/>
    <property type="project" value="UniProtKB-UniRule"/>
</dbReference>
<evidence type="ECO:0000256" key="3">
    <source>
        <dbReference type="ARBA" id="ARBA00022490"/>
    </source>
</evidence>
<dbReference type="SUPFAM" id="SSF56399">
    <property type="entry name" value="ADP-ribosylation"/>
    <property type="match status" value="1"/>
</dbReference>
<keyword evidence="8 11" id="KW-0520">NAD</keyword>
<comment type="subcellular location">
    <subcellularLocation>
        <location evidence="2">Cytoplasm</location>
    </subcellularLocation>
    <subcellularLocation>
        <location evidence="1">Nucleus</location>
    </subcellularLocation>
</comment>
<dbReference type="EMBL" id="CAJNOL010001899">
    <property type="protein sequence ID" value="CAF1435118.1"/>
    <property type="molecule type" value="Genomic_DNA"/>
</dbReference>
<protein>
    <recommendedName>
        <fullName evidence="11">Poly [ADP-ribose] polymerase</fullName>
        <shortName evidence="11">PARP</shortName>
        <ecNumber evidence="11">2.4.2.-</ecNumber>
    </recommendedName>
</protein>
<keyword evidence="5 11" id="KW-0808">Transferase</keyword>
<dbReference type="InterPro" id="IPR052056">
    <property type="entry name" value="Mono-ARTD/PARP"/>
</dbReference>
<dbReference type="GO" id="GO:0005634">
    <property type="term" value="C:nucleus"/>
    <property type="evidence" value="ECO:0007669"/>
    <property type="project" value="UniProtKB-SubCell"/>
</dbReference>
<evidence type="ECO:0000313" key="16">
    <source>
        <dbReference type="Proteomes" id="UP000663870"/>
    </source>
</evidence>
<dbReference type="Pfam" id="PF00644">
    <property type="entry name" value="PARP"/>
    <property type="match status" value="1"/>
</dbReference>
<dbReference type="GO" id="GO:0010629">
    <property type="term" value="P:negative regulation of gene expression"/>
    <property type="evidence" value="ECO:0007669"/>
    <property type="project" value="TreeGrafter"/>
</dbReference>
<evidence type="ECO:0000256" key="4">
    <source>
        <dbReference type="ARBA" id="ARBA00022676"/>
    </source>
</evidence>
<evidence type="ECO:0000313" key="15">
    <source>
        <dbReference type="EMBL" id="CAF1435118.1"/>
    </source>
</evidence>
<dbReference type="SMART" id="SM00028">
    <property type="entry name" value="TPR"/>
    <property type="match status" value="3"/>
</dbReference>
<dbReference type="InterPro" id="IPR043472">
    <property type="entry name" value="Macro_dom-like"/>
</dbReference>
<keyword evidence="7 10" id="KW-0802">TPR repeat</keyword>
<dbReference type="PROSITE" id="PS50293">
    <property type="entry name" value="TPR_REGION"/>
    <property type="match status" value="1"/>
</dbReference>
<evidence type="ECO:0000256" key="5">
    <source>
        <dbReference type="ARBA" id="ARBA00022679"/>
    </source>
</evidence>
<dbReference type="Proteomes" id="UP000663854">
    <property type="component" value="Unassembled WGS sequence"/>
</dbReference>
<dbReference type="PANTHER" id="PTHR14453:SF67">
    <property type="entry name" value="POLY [ADP-RIBOSE] POLYMERASE"/>
    <property type="match status" value="1"/>
</dbReference>
<feature type="domain" description="PARP catalytic" evidence="12">
    <location>
        <begin position="451"/>
        <end position="635"/>
    </location>
</feature>
<dbReference type="InterPro" id="IPR011990">
    <property type="entry name" value="TPR-like_helical_dom_sf"/>
</dbReference>
<evidence type="ECO:0000259" key="12">
    <source>
        <dbReference type="PROSITE" id="PS51059"/>
    </source>
</evidence>
<evidence type="ECO:0000256" key="11">
    <source>
        <dbReference type="RuleBase" id="RU362114"/>
    </source>
</evidence>
<evidence type="ECO:0000256" key="10">
    <source>
        <dbReference type="PROSITE-ProRule" id="PRU00339"/>
    </source>
</evidence>